<gene>
    <name evidence="1" type="ORF">MNVM_19420</name>
</gene>
<proteinExistence type="predicted"/>
<name>A0A7I7JNQ7_9MYCO</name>
<dbReference type="Proteomes" id="UP000466997">
    <property type="component" value="Chromosome"/>
</dbReference>
<dbReference type="EMBL" id="AP022562">
    <property type="protein sequence ID" value="BBX12861.1"/>
    <property type="molecule type" value="Genomic_DNA"/>
</dbReference>
<sequence>MIDRTGRDAGGIRHCTDLHRIVATEGLPQCNVNNAFASAYWIPAGHRTGACRADKAGDPDISVKVRPALPGGRLPRPTITSITFRR</sequence>
<organism evidence="1 2">
    <name type="scientific">Mycobacterium novum</name>
    <dbReference type="NCBI Taxonomy" id="2492438"/>
    <lineage>
        <taxon>Bacteria</taxon>
        <taxon>Bacillati</taxon>
        <taxon>Actinomycetota</taxon>
        <taxon>Actinomycetes</taxon>
        <taxon>Mycobacteriales</taxon>
        <taxon>Mycobacteriaceae</taxon>
        <taxon>Mycobacterium</taxon>
    </lineage>
</organism>
<evidence type="ECO:0000313" key="1">
    <source>
        <dbReference type="EMBL" id="BBX12861.1"/>
    </source>
</evidence>
<accession>A0A7I7JNQ7</accession>
<dbReference type="AlphaFoldDB" id="A0A7I7JNQ7"/>
<evidence type="ECO:0000313" key="2">
    <source>
        <dbReference type="Proteomes" id="UP000466997"/>
    </source>
</evidence>
<dbReference type="KEGG" id="mnm:MNVM_19420"/>
<keyword evidence="2" id="KW-1185">Reference proteome</keyword>
<reference evidence="1 2" key="1">
    <citation type="journal article" date="2019" name="Emerg. Microbes Infect.">
        <title>Comprehensive subspecies identification of 175 nontuberculous mycobacteria species based on 7547 genomic profiles.</title>
        <authorList>
            <person name="Matsumoto Y."/>
            <person name="Kinjo T."/>
            <person name="Motooka D."/>
            <person name="Nabeya D."/>
            <person name="Jung N."/>
            <person name="Uechi K."/>
            <person name="Horii T."/>
            <person name="Iida T."/>
            <person name="Fujita J."/>
            <person name="Nakamura S."/>
        </authorList>
    </citation>
    <scope>NUCLEOTIDE SEQUENCE [LARGE SCALE GENOMIC DNA]</scope>
    <source>
        <strain evidence="1 2">JCM 6391</strain>
    </source>
</reference>
<protein>
    <submittedName>
        <fullName evidence="1">Uncharacterized protein</fullName>
    </submittedName>
</protein>